<dbReference type="Gene3D" id="3.40.50.1110">
    <property type="entry name" value="SGNH hydrolase"/>
    <property type="match status" value="1"/>
</dbReference>
<reference evidence="2 3" key="1">
    <citation type="submission" date="2019-07" db="EMBL/GenBank/DDBJ databases">
        <title>Whole genome shotgun sequence of Deinococcus cellulosilyticus NBRC 106333.</title>
        <authorList>
            <person name="Hosoyama A."/>
            <person name="Uohara A."/>
            <person name="Ohji S."/>
            <person name="Ichikawa N."/>
        </authorList>
    </citation>
    <scope>NUCLEOTIDE SEQUENCE [LARGE SCALE GENOMIC DNA]</scope>
    <source>
        <strain evidence="2 3">NBRC 106333</strain>
    </source>
</reference>
<sequence length="190" mass="21416">MCWQKHSSLRASLSILNAGISGNRILHDNPEWFGRRAKVRMDWDVLEQRGVSHVIWLEGINDLMHPGAFAPVSETVTAQQIIGAFTEGIARFHQHGIQVALGTILPFKGWVAYSEEAENKRQQINHWIRTSGVPDHVLDFDRMVQDPSDPQKVLEVYDIGDHLHPNNRGFLKMAEGIDLGFFTQVAADLA</sequence>
<dbReference type="PANTHER" id="PTHR43784:SF2">
    <property type="entry name" value="GDSL-LIKE LIPASE_ACYLHYDROLASE, PUTATIVE (AFU_ORTHOLOGUE AFUA_2G00820)-RELATED"/>
    <property type="match status" value="1"/>
</dbReference>
<accession>A0A511N6C6</accession>
<dbReference type="PANTHER" id="PTHR43784">
    <property type="entry name" value="GDSL-LIKE LIPASE/ACYLHYDROLASE, PUTATIVE (AFU_ORTHOLOGUE AFUA_2G00820)-RELATED"/>
    <property type="match status" value="1"/>
</dbReference>
<dbReference type="InterPro" id="IPR013830">
    <property type="entry name" value="SGNH_hydro"/>
</dbReference>
<dbReference type="EMBL" id="BJXB01000020">
    <property type="protein sequence ID" value="GEM48410.1"/>
    <property type="molecule type" value="Genomic_DNA"/>
</dbReference>
<dbReference type="InterPro" id="IPR053140">
    <property type="entry name" value="GDSL_Rv0518-like"/>
</dbReference>
<comment type="caution">
    <text evidence="2">The sequence shown here is derived from an EMBL/GenBank/DDBJ whole genome shotgun (WGS) entry which is preliminary data.</text>
</comment>
<dbReference type="AlphaFoldDB" id="A0A511N6C6"/>
<dbReference type="SUPFAM" id="SSF52266">
    <property type="entry name" value="SGNH hydrolase"/>
    <property type="match status" value="1"/>
</dbReference>
<evidence type="ECO:0000313" key="3">
    <source>
        <dbReference type="Proteomes" id="UP000321306"/>
    </source>
</evidence>
<proteinExistence type="predicted"/>
<name>A0A511N6C6_DEIC1</name>
<feature type="domain" description="SGNH hydrolase-type esterase" evidence="1">
    <location>
        <begin position="14"/>
        <end position="169"/>
    </location>
</feature>
<protein>
    <recommendedName>
        <fullName evidence="1">SGNH hydrolase-type esterase domain-containing protein</fullName>
    </recommendedName>
</protein>
<dbReference type="InterPro" id="IPR036514">
    <property type="entry name" value="SGNH_hydro_sf"/>
</dbReference>
<dbReference type="Pfam" id="PF13472">
    <property type="entry name" value="Lipase_GDSL_2"/>
    <property type="match status" value="1"/>
</dbReference>
<gene>
    <name evidence="2" type="ORF">DC3_40450</name>
</gene>
<evidence type="ECO:0000313" key="2">
    <source>
        <dbReference type="EMBL" id="GEM48410.1"/>
    </source>
</evidence>
<organism evidence="2 3">
    <name type="scientific">Deinococcus cellulosilyticus (strain DSM 18568 / NBRC 106333 / KACC 11606 / 5516J-15)</name>
    <dbReference type="NCBI Taxonomy" id="1223518"/>
    <lineage>
        <taxon>Bacteria</taxon>
        <taxon>Thermotogati</taxon>
        <taxon>Deinococcota</taxon>
        <taxon>Deinococci</taxon>
        <taxon>Deinococcales</taxon>
        <taxon>Deinococcaceae</taxon>
        <taxon>Deinococcus</taxon>
    </lineage>
</organism>
<dbReference type="Proteomes" id="UP000321306">
    <property type="component" value="Unassembled WGS sequence"/>
</dbReference>
<keyword evidence="3" id="KW-1185">Reference proteome</keyword>
<evidence type="ECO:0000259" key="1">
    <source>
        <dbReference type="Pfam" id="PF13472"/>
    </source>
</evidence>